<evidence type="ECO:0000313" key="2">
    <source>
        <dbReference type="Proteomes" id="UP000621455"/>
    </source>
</evidence>
<evidence type="ECO:0000313" key="1">
    <source>
        <dbReference type="EMBL" id="NHZ81659.1"/>
    </source>
</evidence>
<reference evidence="1 2" key="1">
    <citation type="submission" date="2019-10" db="EMBL/GenBank/DDBJ databases">
        <title>Taxonomy of Antarctic Massilia spp.: description of Massilia rubra sp. nov., Massilia aquatica sp. nov., Massilia mucilaginosa sp. nov., Massilia frigida sp. nov. isolated from streams, lakes and regoliths.</title>
        <authorList>
            <person name="Holochova P."/>
            <person name="Sedlacek I."/>
            <person name="Kralova S."/>
            <person name="Maslanova I."/>
            <person name="Busse H.-J."/>
            <person name="Stankova E."/>
            <person name="Vrbovska V."/>
            <person name="Kovarovic V."/>
            <person name="Bartak M."/>
            <person name="Svec P."/>
            <person name="Pantucek R."/>
        </authorList>
    </citation>
    <scope>NUCLEOTIDE SEQUENCE [LARGE SCALE GENOMIC DNA]</scope>
    <source>
        <strain evidence="1 2">CCM 8695</strain>
    </source>
</reference>
<name>A0ABX0NFL0_9BURK</name>
<gene>
    <name evidence="1" type="ORF">F2P44_20605</name>
</gene>
<dbReference type="Proteomes" id="UP000621455">
    <property type="component" value="Unassembled WGS sequence"/>
</dbReference>
<protein>
    <submittedName>
        <fullName evidence="1">Uncharacterized protein</fullName>
    </submittedName>
</protein>
<keyword evidence="2" id="KW-1185">Reference proteome</keyword>
<proteinExistence type="predicted"/>
<dbReference type="EMBL" id="WHJG01000024">
    <property type="protein sequence ID" value="NHZ81659.1"/>
    <property type="molecule type" value="Genomic_DNA"/>
</dbReference>
<organism evidence="1 2">
    <name type="scientific">Massilia frigida</name>
    <dbReference type="NCBI Taxonomy" id="2609281"/>
    <lineage>
        <taxon>Bacteria</taxon>
        <taxon>Pseudomonadati</taxon>
        <taxon>Pseudomonadota</taxon>
        <taxon>Betaproteobacteria</taxon>
        <taxon>Burkholderiales</taxon>
        <taxon>Oxalobacteraceae</taxon>
        <taxon>Telluria group</taxon>
        <taxon>Massilia</taxon>
    </lineage>
</organism>
<accession>A0ABX0NFL0</accession>
<dbReference type="RefSeq" id="WP_167088987.1">
    <property type="nucleotide sequence ID" value="NZ_WHJG01000024.1"/>
</dbReference>
<sequence length="59" mass="6126">MSGEQRDHGGMEVRITALEADVAAIKIDVAVVKANGATKSDIADLGTEIRSTVAEAKSQ</sequence>
<comment type="caution">
    <text evidence="1">The sequence shown here is derived from an EMBL/GenBank/DDBJ whole genome shotgun (WGS) entry which is preliminary data.</text>
</comment>